<proteinExistence type="predicted"/>
<evidence type="ECO:0000256" key="1">
    <source>
        <dbReference type="SAM" id="Phobius"/>
    </source>
</evidence>
<reference evidence="2 3" key="1">
    <citation type="journal article" date="2016" name="Mol. Biol. Evol.">
        <title>Comparative Genomics of Early-Diverging Mushroom-Forming Fungi Provides Insights into the Origins of Lignocellulose Decay Capabilities.</title>
        <authorList>
            <person name="Nagy L.G."/>
            <person name="Riley R."/>
            <person name="Tritt A."/>
            <person name="Adam C."/>
            <person name="Daum C."/>
            <person name="Floudas D."/>
            <person name="Sun H."/>
            <person name="Yadav J.S."/>
            <person name="Pangilinan J."/>
            <person name="Larsson K.H."/>
            <person name="Matsuura K."/>
            <person name="Barry K."/>
            <person name="Labutti K."/>
            <person name="Kuo R."/>
            <person name="Ohm R.A."/>
            <person name="Bhattacharya S.S."/>
            <person name="Shirouzu T."/>
            <person name="Yoshinaga Y."/>
            <person name="Martin F.M."/>
            <person name="Grigoriev I.V."/>
            <person name="Hibbett D.S."/>
        </authorList>
    </citation>
    <scope>NUCLEOTIDE SEQUENCE [LARGE SCALE GENOMIC DNA]</scope>
    <source>
        <strain evidence="2 3">HHB12029</strain>
    </source>
</reference>
<keyword evidence="1" id="KW-0472">Membrane</keyword>
<feature type="transmembrane region" description="Helical" evidence="1">
    <location>
        <begin position="35"/>
        <end position="55"/>
    </location>
</feature>
<evidence type="ECO:0000313" key="2">
    <source>
        <dbReference type="EMBL" id="KZV78008.1"/>
    </source>
</evidence>
<evidence type="ECO:0000313" key="3">
    <source>
        <dbReference type="Proteomes" id="UP000077266"/>
    </source>
</evidence>
<keyword evidence="1" id="KW-1133">Transmembrane helix</keyword>
<accession>A0A166MGM6</accession>
<dbReference type="EMBL" id="KV427224">
    <property type="protein sequence ID" value="KZV78008.1"/>
    <property type="molecule type" value="Genomic_DNA"/>
</dbReference>
<keyword evidence="1" id="KW-0812">Transmembrane</keyword>
<sequence length="200" mass="22282">MESNPGVPRGTALHRFIAQLPIEQQERTLNSIRSLSVVALVAASLLAHGIADHLAHKLHEDLSGEKFAFACVLLRLNLRVEMLYPVWQRRFEVLTTMSLFIMLGAVIRLAFVKVLWTVSDFKGQFVLLMIIIHTLAGQAPPGIGDEVPPQFLFWMAAVFGVYGLLVYLAPSLLPGLFSALVLYQISWKDVVNVLLWYAVG</sequence>
<keyword evidence="3" id="KW-1185">Reference proteome</keyword>
<dbReference type="Proteomes" id="UP000077266">
    <property type="component" value="Unassembled WGS sequence"/>
</dbReference>
<protein>
    <submittedName>
        <fullName evidence="2">Uncharacterized protein</fullName>
    </submittedName>
</protein>
<feature type="transmembrane region" description="Helical" evidence="1">
    <location>
        <begin position="93"/>
        <end position="111"/>
    </location>
</feature>
<gene>
    <name evidence="2" type="ORF">EXIGLDRAFT_784427</name>
</gene>
<organism evidence="2 3">
    <name type="scientific">Exidia glandulosa HHB12029</name>
    <dbReference type="NCBI Taxonomy" id="1314781"/>
    <lineage>
        <taxon>Eukaryota</taxon>
        <taxon>Fungi</taxon>
        <taxon>Dikarya</taxon>
        <taxon>Basidiomycota</taxon>
        <taxon>Agaricomycotina</taxon>
        <taxon>Agaricomycetes</taxon>
        <taxon>Auriculariales</taxon>
        <taxon>Exidiaceae</taxon>
        <taxon>Exidia</taxon>
    </lineage>
</organism>
<feature type="transmembrane region" description="Helical" evidence="1">
    <location>
        <begin position="123"/>
        <end position="139"/>
    </location>
</feature>
<dbReference type="AlphaFoldDB" id="A0A166MGM6"/>
<dbReference type="InParanoid" id="A0A166MGM6"/>
<name>A0A166MGM6_EXIGL</name>